<keyword evidence="7 8" id="KW-0472">Membrane</keyword>
<dbReference type="FunFam" id="1.20.81.30:FF:000001">
    <property type="entry name" value="Type II secretion system protein F"/>
    <property type="match status" value="1"/>
</dbReference>
<dbReference type="PRINTS" id="PR00812">
    <property type="entry name" value="BCTERIALGSPF"/>
</dbReference>
<feature type="transmembrane region" description="Helical" evidence="8">
    <location>
        <begin position="164"/>
        <end position="194"/>
    </location>
</feature>
<sequence length="399" mass="46104">MKKYSYKAIDLNGNIIKDNCLANDEKQLFKIIHENGLFLIKYKNSEKKLIKNTKTKVSHKDIAMFCKQLSEMLNCGINILEALRIIREDKINKYLKNCLLELEEMIYKGYSIHKSMSLFPEIFPAFMLEIIEVGEKSGRLEKVLSNLSKYYLAKYKLNKRLKSAAIYPIMIFIISIVFIFIIFTKVLPNLALAISDMTNKLPSNLETLLKLNTIFSSFEFKFGLLACTLLLYLLIKQNKYKGFFQSYKYKIPIIKKVFLEINQMKFSNEFYILIGSGVSIVNSLEIIEESTKDNFLKEKYKNIIYSVNQGESLSQSLEKSNLFHGIFLSMVRIGEEAGSLEEMLKVVLEINEININEFINKISKQIEPVVIIVVGFIVSAIVMNIFIPIIDSMYSLDIF</sequence>
<dbReference type="Pfam" id="PF00482">
    <property type="entry name" value="T2SSF"/>
    <property type="match status" value="2"/>
</dbReference>
<dbReference type="RefSeq" id="WP_052220144.1">
    <property type="nucleotide sequence ID" value="NZ_LHUR01000011.1"/>
</dbReference>
<proteinExistence type="inferred from homology"/>
<keyword evidence="3" id="KW-1003">Cell membrane</keyword>
<evidence type="ECO:0000256" key="1">
    <source>
        <dbReference type="ARBA" id="ARBA00004429"/>
    </source>
</evidence>
<gene>
    <name evidence="10" type="primary">gspF</name>
    <name evidence="10" type="ORF">CLHOM_05480</name>
</gene>
<evidence type="ECO:0000256" key="6">
    <source>
        <dbReference type="ARBA" id="ARBA00022989"/>
    </source>
</evidence>
<reference evidence="11" key="1">
    <citation type="submission" date="2015-08" db="EMBL/GenBank/DDBJ databases">
        <title>Genome sequence of the strict anaerobe Clostridium homopropionicum LuHBu1 (DSM 5847T).</title>
        <authorList>
            <person name="Poehlein A."/>
            <person name="Beck M."/>
            <person name="Schiel-Bengelsdorf B."/>
            <person name="Bengelsdorf F.R."/>
            <person name="Daniel R."/>
            <person name="Duerre P."/>
        </authorList>
    </citation>
    <scope>NUCLEOTIDE SEQUENCE [LARGE SCALE GENOMIC DNA]</scope>
    <source>
        <strain evidence="11">DSM 5847</strain>
    </source>
</reference>
<evidence type="ECO:0000259" key="9">
    <source>
        <dbReference type="Pfam" id="PF00482"/>
    </source>
</evidence>
<evidence type="ECO:0000256" key="3">
    <source>
        <dbReference type="ARBA" id="ARBA00022475"/>
    </source>
</evidence>
<dbReference type="InterPro" id="IPR042094">
    <property type="entry name" value="T2SS_GspF_sf"/>
</dbReference>
<dbReference type="InterPro" id="IPR003004">
    <property type="entry name" value="GspF/PilC"/>
</dbReference>
<keyword evidence="6 8" id="KW-1133">Transmembrane helix</keyword>
<dbReference type="EMBL" id="LHUR01000011">
    <property type="protein sequence ID" value="KOA20960.1"/>
    <property type="molecule type" value="Genomic_DNA"/>
</dbReference>
<keyword evidence="4" id="KW-0997">Cell inner membrane</keyword>
<evidence type="ECO:0000256" key="8">
    <source>
        <dbReference type="SAM" id="Phobius"/>
    </source>
</evidence>
<evidence type="ECO:0000256" key="2">
    <source>
        <dbReference type="ARBA" id="ARBA00005745"/>
    </source>
</evidence>
<accession>A0A0L6ZDB4</accession>
<name>A0A0L6ZDB4_9CLOT</name>
<evidence type="ECO:0000313" key="11">
    <source>
        <dbReference type="Proteomes" id="UP000037043"/>
    </source>
</evidence>
<organism evidence="10 11">
    <name type="scientific">Clostridium homopropionicum DSM 5847</name>
    <dbReference type="NCBI Taxonomy" id="1121318"/>
    <lineage>
        <taxon>Bacteria</taxon>
        <taxon>Bacillati</taxon>
        <taxon>Bacillota</taxon>
        <taxon>Clostridia</taxon>
        <taxon>Eubacteriales</taxon>
        <taxon>Clostridiaceae</taxon>
        <taxon>Clostridium</taxon>
    </lineage>
</organism>
<feature type="transmembrane region" description="Helical" evidence="8">
    <location>
        <begin position="369"/>
        <end position="390"/>
    </location>
</feature>
<keyword evidence="5 8" id="KW-0812">Transmembrane</keyword>
<keyword evidence="11" id="KW-1185">Reference proteome</keyword>
<dbReference type="STRING" id="36844.SAMN04488501_104172"/>
<dbReference type="PANTHER" id="PTHR30012">
    <property type="entry name" value="GENERAL SECRETION PATHWAY PROTEIN"/>
    <property type="match status" value="1"/>
</dbReference>
<comment type="caution">
    <text evidence="10">The sequence shown here is derived from an EMBL/GenBank/DDBJ whole genome shotgun (WGS) entry which is preliminary data.</text>
</comment>
<comment type="subcellular location">
    <subcellularLocation>
        <location evidence="1">Cell inner membrane</location>
        <topology evidence="1">Multi-pass membrane protein</topology>
    </subcellularLocation>
</comment>
<evidence type="ECO:0000256" key="4">
    <source>
        <dbReference type="ARBA" id="ARBA00022519"/>
    </source>
</evidence>
<dbReference type="PATRIC" id="fig|1121318.3.peg.551"/>
<evidence type="ECO:0000256" key="5">
    <source>
        <dbReference type="ARBA" id="ARBA00022692"/>
    </source>
</evidence>
<protein>
    <submittedName>
        <fullName evidence="10">Putative type II secretion system protein F</fullName>
    </submittedName>
</protein>
<dbReference type="PANTHER" id="PTHR30012:SF0">
    <property type="entry name" value="TYPE II SECRETION SYSTEM PROTEIN F-RELATED"/>
    <property type="match status" value="1"/>
</dbReference>
<feature type="domain" description="Type II secretion system protein GspF" evidence="9">
    <location>
        <begin position="266"/>
        <end position="388"/>
    </location>
</feature>
<evidence type="ECO:0000313" key="10">
    <source>
        <dbReference type="EMBL" id="KOA20960.1"/>
    </source>
</evidence>
<dbReference type="AlphaFoldDB" id="A0A0L6ZDB4"/>
<dbReference type="Gene3D" id="1.20.81.30">
    <property type="entry name" value="Type II secretion system (T2SS), domain F"/>
    <property type="match status" value="2"/>
</dbReference>
<dbReference type="GO" id="GO:0005886">
    <property type="term" value="C:plasma membrane"/>
    <property type="evidence" value="ECO:0007669"/>
    <property type="project" value="UniProtKB-SubCell"/>
</dbReference>
<feature type="domain" description="Type II secretion system protein GspF" evidence="9">
    <location>
        <begin position="65"/>
        <end position="188"/>
    </location>
</feature>
<feature type="transmembrane region" description="Helical" evidence="8">
    <location>
        <begin position="214"/>
        <end position="235"/>
    </location>
</feature>
<dbReference type="Proteomes" id="UP000037043">
    <property type="component" value="Unassembled WGS sequence"/>
</dbReference>
<dbReference type="InterPro" id="IPR018076">
    <property type="entry name" value="T2SS_GspF_dom"/>
</dbReference>
<evidence type="ECO:0000256" key="7">
    <source>
        <dbReference type="ARBA" id="ARBA00023136"/>
    </source>
</evidence>
<comment type="similarity">
    <text evidence="2">Belongs to the GSP F family.</text>
</comment>